<dbReference type="FunFam" id="3.30.1490.490:FF:000001">
    <property type="entry name" value="cell growth-regulating nucleolar protein-like"/>
    <property type="match status" value="1"/>
</dbReference>
<dbReference type="InterPro" id="IPR013087">
    <property type="entry name" value="Znf_C2H2_type"/>
</dbReference>
<feature type="region of interest" description="Disordered" evidence="8">
    <location>
        <begin position="189"/>
        <end position="236"/>
    </location>
</feature>
<evidence type="ECO:0000256" key="1">
    <source>
        <dbReference type="ARBA" id="ARBA00004123"/>
    </source>
</evidence>
<dbReference type="GO" id="GO:0005730">
    <property type="term" value="C:nucleolus"/>
    <property type="evidence" value="ECO:0007669"/>
    <property type="project" value="TreeGrafter"/>
</dbReference>
<dbReference type="Pfam" id="PF08790">
    <property type="entry name" value="zf-LYAR"/>
    <property type="match status" value="1"/>
</dbReference>
<feature type="compositionally biased region" description="Polar residues" evidence="8">
    <location>
        <begin position="128"/>
        <end position="143"/>
    </location>
</feature>
<accession>A0A8J5HJJ0</accession>
<dbReference type="InterPro" id="IPR003604">
    <property type="entry name" value="Matrin/U1-like-C_Znf_C2H2"/>
</dbReference>
<dbReference type="Pfam" id="PF12874">
    <property type="entry name" value="zf-met"/>
    <property type="match status" value="1"/>
</dbReference>
<feature type="domain" description="U1-type" evidence="9">
    <location>
        <begin position="91"/>
        <end position="125"/>
    </location>
</feature>
<feature type="compositionally biased region" description="Basic and acidic residues" evidence="8">
    <location>
        <begin position="219"/>
        <end position="234"/>
    </location>
</feature>
<dbReference type="GO" id="GO:0003677">
    <property type="term" value="F:DNA binding"/>
    <property type="evidence" value="ECO:0007669"/>
    <property type="project" value="InterPro"/>
</dbReference>
<keyword evidence="3" id="KW-0677">Repeat</keyword>
<protein>
    <recommendedName>
        <fullName evidence="9">U1-type domain-containing protein</fullName>
    </recommendedName>
</protein>
<evidence type="ECO:0000256" key="6">
    <source>
        <dbReference type="ARBA" id="ARBA00023242"/>
    </source>
</evidence>
<sequence length="309" mass="34531">MVWFQCEDCGENLKKPKLPNHFRVCSAYKLSCIDCGKTFDQNSVQSHTQCISEAEKYGPKDQGKASQNTPAKPEKPKRNAEVDVNVGLSIRPPWFCSLCNTTTTSKQTLLLHADGKKHRAKAKAYHASRNQSSQTVVSASNKEVSGDKPFASSDGSNNMKNEDKPEDESVSCKLVAEVKNGSLEQRKIKDDASEFTNGEVIQAGETEKADKQPKKRKHPGDQDKQSKSKQDSTHKIKWKKFVTSTLKSIPDQTMKIKKLQRIVIKMAQESGASEEEEQLQAKLMDKINSSSRFVVDNKKIKLVIKAEES</sequence>
<dbReference type="Proteomes" id="UP000734854">
    <property type="component" value="Unassembled WGS sequence"/>
</dbReference>
<comment type="subcellular location">
    <subcellularLocation>
        <location evidence="1">Nucleus</location>
    </subcellularLocation>
</comment>
<feature type="region of interest" description="Disordered" evidence="8">
    <location>
        <begin position="120"/>
        <end position="170"/>
    </location>
</feature>
<evidence type="ECO:0000256" key="4">
    <source>
        <dbReference type="ARBA" id="ARBA00022771"/>
    </source>
</evidence>
<keyword evidence="4 7" id="KW-0863">Zinc-finger</keyword>
<organism evidence="10 11">
    <name type="scientific">Zingiber officinale</name>
    <name type="common">Ginger</name>
    <name type="synonym">Amomum zingiber</name>
    <dbReference type="NCBI Taxonomy" id="94328"/>
    <lineage>
        <taxon>Eukaryota</taxon>
        <taxon>Viridiplantae</taxon>
        <taxon>Streptophyta</taxon>
        <taxon>Embryophyta</taxon>
        <taxon>Tracheophyta</taxon>
        <taxon>Spermatophyta</taxon>
        <taxon>Magnoliopsida</taxon>
        <taxon>Liliopsida</taxon>
        <taxon>Zingiberales</taxon>
        <taxon>Zingiberaceae</taxon>
        <taxon>Zingiber</taxon>
    </lineage>
</organism>
<dbReference type="AlphaFoldDB" id="A0A8J5HJJ0"/>
<dbReference type="InterPro" id="IPR014898">
    <property type="entry name" value="Znf_C2H2_LYAR"/>
</dbReference>
<comment type="caution">
    <text evidence="10">The sequence shown here is derived from an EMBL/GenBank/DDBJ whole genome shotgun (WGS) entry which is preliminary data.</text>
</comment>
<gene>
    <name evidence="10" type="ORF">ZIOFF_010698</name>
</gene>
<feature type="region of interest" description="Disordered" evidence="8">
    <location>
        <begin position="55"/>
        <end position="80"/>
    </location>
</feature>
<evidence type="ECO:0000256" key="8">
    <source>
        <dbReference type="SAM" id="MobiDB-lite"/>
    </source>
</evidence>
<keyword evidence="5" id="KW-0862">Zinc</keyword>
<dbReference type="PANTHER" id="PTHR13100">
    <property type="entry name" value="CELL GROWTH-REGULATING NUCLEOLAR PROTEIN LYAR"/>
    <property type="match status" value="1"/>
</dbReference>
<dbReference type="InterPro" id="IPR058719">
    <property type="entry name" value="WHD_LYAR"/>
</dbReference>
<evidence type="ECO:0000313" key="11">
    <source>
        <dbReference type="Proteomes" id="UP000734854"/>
    </source>
</evidence>
<evidence type="ECO:0000256" key="7">
    <source>
        <dbReference type="PROSITE-ProRule" id="PRU01145"/>
    </source>
</evidence>
<dbReference type="FunFam" id="3.30.160.60:FF:001583">
    <property type="entry name" value="UBP1-associated proteins 1C"/>
    <property type="match status" value="1"/>
</dbReference>
<evidence type="ECO:0000256" key="3">
    <source>
        <dbReference type="ARBA" id="ARBA00022737"/>
    </source>
</evidence>
<evidence type="ECO:0000313" key="10">
    <source>
        <dbReference type="EMBL" id="KAG6528523.1"/>
    </source>
</evidence>
<dbReference type="PROSITE" id="PS51804">
    <property type="entry name" value="ZF_C2HC_LYAR"/>
    <property type="match status" value="2"/>
</dbReference>
<dbReference type="GO" id="GO:0006364">
    <property type="term" value="P:rRNA processing"/>
    <property type="evidence" value="ECO:0007669"/>
    <property type="project" value="TreeGrafter"/>
</dbReference>
<keyword evidence="11" id="KW-1185">Reference proteome</keyword>
<keyword evidence="2" id="KW-0479">Metal-binding</keyword>
<reference evidence="10 11" key="1">
    <citation type="submission" date="2020-08" db="EMBL/GenBank/DDBJ databases">
        <title>Plant Genome Project.</title>
        <authorList>
            <person name="Zhang R.-G."/>
        </authorList>
    </citation>
    <scope>NUCLEOTIDE SEQUENCE [LARGE SCALE GENOMIC DNA]</scope>
    <source>
        <tissue evidence="10">Rhizome</tissue>
    </source>
</reference>
<dbReference type="InterPro" id="IPR039999">
    <property type="entry name" value="LYAR"/>
</dbReference>
<dbReference type="OrthoDB" id="21474at2759"/>
<dbReference type="EMBL" id="JACMSC010000003">
    <property type="protein sequence ID" value="KAG6528523.1"/>
    <property type="molecule type" value="Genomic_DNA"/>
</dbReference>
<evidence type="ECO:0000256" key="2">
    <source>
        <dbReference type="ARBA" id="ARBA00022723"/>
    </source>
</evidence>
<keyword evidence="6" id="KW-0539">Nucleus</keyword>
<name>A0A8J5HJJ0_ZINOF</name>
<dbReference type="PANTHER" id="PTHR13100:SF10">
    <property type="entry name" value="CELL GROWTH-REGULATING NUCLEOLAR PROTEIN"/>
    <property type="match status" value="1"/>
</dbReference>
<dbReference type="SMART" id="SM00451">
    <property type="entry name" value="ZnF_U1"/>
    <property type="match status" value="1"/>
</dbReference>
<evidence type="ECO:0000256" key="5">
    <source>
        <dbReference type="ARBA" id="ARBA00022833"/>
    </source>
</evidence>
<dbReference type="GO" id="GO:0008270">
    <property type="term" value="F:zinc ion binding"/>
    <property type="evidence" value="ECO:0007669"/>
    <property type="project" value="UniProtKB-KW"/>
</dbReference>
<dbReference type="GO" id="GO:0000122">
    <property type="term" value="P:negative regulation of transcription by RNA polymerase II"/>
    <property type="evidence" value="ECO:0007669"/>
    <property type="project" value="TreeGrafter"/>
</dbReference>
<evidence type="ECO:0000259" key="9">
    <source>
        <dbReference type="SMART" id="SM00451"/>
    </source>
</evidence>
<dbReference type="Pfam" id="PF25879">
    <property type="entry name" value="WHD_LYAR"/>
    <property type="match status" value="1"/>
</dbReference>
<proteinExistence type="predicted"/>